<evidence type="ECO:0000313" key="2">
    <source>
        <dbReference type="EMBL" id="NGP78088.1"/>
    </source>
</evidence>
<reference evidence="2 3" key="1">
    <citation type="submission" date="2020-02" db="EMBL/GenBank/DDBJ databases">
        <title>Balneolaceae bacterium YR4-1, complete genome.</title>
        <authorList>
            <person name="Li Y."/>
            <person name="Wu S."/>
        </authorList>
    </citation>
    <scope>NUCLEOTIDE SEQUENCE [LARGE SCALE GENOMIC DNA]</scope>
    <source>
        <strain evidence="2 3">YR4-1</strain>
    </source>
</reference>
<proteinExistence type="predicted"/>
<comment type="caution">
    <text evidence="2">The sequence shown here is derived from an EMBL/GenBank/DDBJ whole genome shotgun (WGS) entry which is preliminary data.</text>
</comment>
<protein>
    <submittedName>
        <fullName evidence="2">DUF4199 family protein</fullName>
    </submittedName>
</protein>
<evidence type="ECO:0000313" key="3">
    <source>
        <dbReference type="Proteomes" id="UP000473278"/>
    </source>
</evidence>
<dbReference type="Pfam" id="PF13858">
    <property type="entry name" value="DUF4199"/>
    <property type="match status" value="1"/>
</dbReference>
<evidence type="ECO:0000256" key="1">
    <source>
        <dbReference type="SAM" id="Phobius"/>
    </source>
</evidence>
<feature type="transmembrane region" description="Helical" evidence="1">
    <location>
        <begin position="158"/>
        <end position="181"/>
    </location>
</feature>
<dbReference type="Proteomes" id="UP000473278">
    <property type="component" value="Unassembled WGS sequence"/>
</dbReference>
<keyword evidence="1" id="KW-0812">Transmembrane</keyword>
<keyword evidence="1" id="KW-0472">Membrane</keyword>
<dbReference type="InterPro" id="IPR025250">
    <property type="entry name" value="DUF4199"/>
</dbReference>
<dbReference type="EMBL" id="JAALLT010000005">
    <property type="protein sequence ID" value="NGP78088.1"/>
    <property type="molecule type" value="Genomic_DNA"/>
</dbReference>
<feature type="transmembrane region" description="Helical" evidence="1">
    <location>
        <begin position="12"/>
        <end position="35"/>
    </location>
</feature>
<accession>A0A6M1T079</accession>
<dbReference type="RefSeq" id="WP_165143821.1">
    <property type="nucleotide sequence ID" value="NZ_JAALLT010000005.1"/>
</dbReference>
<feature type="transmembrane region" description="Helical" evidence="1">
    <location>
        <begin position="88"/>
        <end position="113"/>
    </location>
</feature>
<sequence>MEQTNQTNGTPPSYLTSVGIAAVIFSLLTTVLQLISGYMQINAEPTGSLFSPTMLFGLVVCLVGAFGGMVAVWHYANEYQITMKLGKGALIGFLTGLAMVIIGIVLNKLWLLFDPDMQQKMMESTIANFEAMDMPEETKQQMIDQAASQANPSIGMQLLYGIPIFGILNLLTGMLGVSLFARNKE</sequence>
<keyword evidence="3" id="KW-1185">Reference proteome</keyword>
<dbReference type="AlphaFoldDB" id="A0A6M1T079"/>
<gene>
    <name evidence="2" type="ORF">G3570_15675</name>
</gene>
<organism evidence="2 3">
    <name type="scientific">Halalkalibaculum roseum</name>
    <dbReference type="NCBI Taxonomy" id="2709311"/>
    <lineage>
        <taxon>Bacteria</taxon>
        <taxon>Pseudomonadati</taxon>
        <taxon>Balneolota</taxon>
        <taxon>Balneolia</taxon>
        <taxon>Balneolales</taxon>
        <taxon>Balneolaceae</taxon>
        <taxon>Halalkalibaculum</taxon>
    </lineage>
</organism>
<feature type="transmembrane region" description="Helical" evidence="1">
    <location>
        <begin position="55"/>
        <end position="76"/>
    </location>
</feature>
<keyword evidence="1" id="KW-1133">Transmembrane helix</keyword>
<name>A0A6M1T079_9BACT</name>